<dbReference type="AlphaFoldDB" id="A0A0K0FZU4"/>
<dbReference type="InterPro" id="IPR018491">
    <property type="entry name" value="SLC12_C"/>
</dbReference>
<keyword evidence="7 9" id="KW-0472">Membrane</keyword>
<dbReference type="GO" id="GO:0055064">
    <property type="term" value="P:chloride ion homeostasis"/>
    <property type="evidence" value="ECO:0007669"/>
    <property type="project" value="TreeGrafter"/>
</dbReference>
<dbReference type="PANTHER" id="PTHR11827">
    <property type="entry name" value="SOLUTE CARRIER FAMILY 12, CATION COTRANSPORTERS"/>
    <property type="match status" value="1"/>
</dbReference>
<keyword evidence="5 9" id="KW-0812">Transmembrane</keyword>
<evidence type="ECO:0000256" key="9">
    <source>
        <dbReference type="SAM" id="Phobius"/>
    </source>
</evidence>
<evidence type="ECO:0000256" key="6">
    <source>
        <dbReference type="ARBA" id="ARBA00022989"/>
    </source>
</evidence>
<comment type="subcellular location">
    <subcellularLocation>
        <location evidence="1">Membrane</location>
        <topology evidence="1">Multi-pass membrane protein</topology>
    </subcellularLocation>
</comment>
<dbReference type="GO" id="GO:1990573">
    <property type="term" value="P:potassium ion import across plasma membrane"/>
    <property type="evidence" value="ECO:0007669"/>
    <property type="project" value="TreeGrafter"/>
</dbReference>
<dbReference type="GO" id="GO:0006884">
    <property type="term" value="P:cell volume homeostasis"/>
    <property type="evidence" value="ECO:0007669"/>
    <property type="project" value="TreeGrafter"/>
</dbReference>
<organism evidence="12 13">
    <name type="scientific">Strongyloides venezuelensis</name>
    <name type="common">Threadworm</name>
    <dbReference type="NCBI Taxonomy" id="75913"/>
    <lineage>
        <taxon>Eukaryota</taxon>
        <taxon>Metazoa</taxon>
        <taxon>Ecdysozoa</taxon>
        <taxon>Nematoda</taxon>
        <taxon>Chromadorea</taxon>
        <taxon>Rhabditida</taxon>
        <taxon>Tylenchina</taxon>
        <taxon>Panagrolaimomorpha</taxon>
        <taxon>Strongyloidoidea</taxon>
        <taxon>Strongyloididae</taxon>
        <taxon>Strongyloides</taxon>
    </lineage>
</organism>
<reference evidence="13" key="2">
    <citation type="submission" date="2015-08" db="UniProtKB">
        <authorList>
            <consortium name="WormBaseParasite"/>
        </authorList>
    </citation>
    <scope>IDENTIFICATION</scope>
</reference>
<feature type="transmembrane region" description="Helical" evidence="9">
    <location>
        <begin position="662"/>
        <end position="695"/>
    </location>
</feature>
<feature type="transmembrane region" description="Helical" evidence="9">
    <location>
        <begin position="364"/>
        <end position="382"/>
    </location>
</feature>
<dbReference type="WBParaSite" id="SVE_1797400.1">
    <property type="protein sequence ID" value="SVE_1797400.1"/>
    <property type="gene ID" value="SVE_1797400"/>
</dbReference>
<feature type="domain" description="SLC12A transporter C-terminal" evidence="11">
    <location>
        <begin position="748"/>
        <end position="1235"/>
    </location>
</feature>
<feature type="compositionally biased region" description="Basic and acidic residues" evidence="8">
    <location>
        <begin position="75"/>
        <end position="98"/>
    </location>
</feature>
<feature type="region of interest" description="Disordered" evidence="8">
    <location>
        <begin position="71"/>
        <end position="98"/>
    </location>
</feature>
<feature type="transmembrane region" description="Helical" evidence="9">
    <location>
        <begin position="601"/>
        <end position="618"/>
    </location>
</feature>
<feature type="domain" description="Amino acid permease/ SLC12A" evidence="10">
    <location>
        <begin position="246"/>
        <end position="739"/>
    </location>
</feature>
<feature type="transmembrane region" description="Helical" evidence="9">
    <location>
        <begin position="238"/>
        <end position="258"/>
    </location>
</feature>
<dbReference type="GO" id="GO:0055075">
    <property type="term" value="P:potassium ion homeostasis"/>
    <property type="evidence" value="ECO:0007669"/>
    <property type="project" value="TreeGrafter"/>
</dbReference>
<dbReference type="InterPro" id="IPR004842">
    <property type="entry name" value="SLC12A_fam"/>
</dbReference>
<dbReference type="PANTHER" id="PTHR11827:SF103">
    <property type="entry name" value="SODIUM CHLORIDE COTRANSPORTER 69, ISOFORM E"/>
    <property type="match status" value="1"/>
</dbReference>
<feature type="transmembrane region" description="Helical" evidence="9">
    <location>
        <begin position="476"/>
        <end position="495"/>
    </location>
</feature>
<evidence type="ECO:0000259" key="11">
    <source>
        <dbReference type="Pfam" id="PF03522"/>
    </source>
</evidence>
<keyword evidence="6 9" id="KW-1133">Transmembrane helix</keyword>
<dbReference type="FunFam" id="1.20.1740.10:FF:000013">
    <property type="entry name" value="Solute carrier family 12 member"/>
    <property type="match status" value="1"/>
</dbReference>
<dbReference type="Proteomes" id="UP000035680">
    <property type="component" value="Unassembled WGS sequence"/>
</dbReference>
<evidence type="ECO:0000256" key="8">
    <source>
        <dbReference type="SAM" id="MobiDB-lite"/>
    </source>
</evidence>
<feature type="transmembrane region" description="Helical" evidence="9">
    <location>
        <begin position="443"/>
        <end position="464"/>
    </location>
</feature>
<evidence type="ECO:0000256" key="5">
    <source>
        <dbReference type="ARBA" id="ARBA00022692"/>
    </source>
</evidence>
<sequence length="1235" mass="138976">MEESNNKKQGVHFKESIIEVMNNGIGRKKIFNIQSTPEIMSSSGNSSSDDGIQIKPKIVISTVPDITITNEDDNKELKKDDGDKDGGGESKDKQNFDALTVDDKTTTDIKRNSSMPINLETITHQTTTKKKSIDNDNTVTKIFSLSSDNLETINKDDTIVNWLTIERLPNIEHYRQTVHKNICRRPSMGELIRGHDNFSSSQSYTDLEKQSSDAKIFDNGHIVVENGGDRFKKEKVKLNFFTGVYIPSYTNIVGTLLYLRMGFVAGQAGILGGVGIVTFSSFVLAITALSLSGISSNGKHQAGGLYYILSRSLGPHFGGSIGIIFSLANVAMAGLYLVGIAELISDLLVEAGYPLLTNSKINDIRIFGTTLLFLLMLISYAGPGVNKTLTTIFHSSYYLSFLDWVIGTFFPVNDYQFMRGVTGYSWQTAKANMLPEFRNDNTFITVFGVFFPGFTGMMAGVMFADNLQDPGRDVPLGLFTSLGTTFIMYIIGVIASGATMLRDASGTEFPQMDNESMAWITPECAFNSTCRYGIMNFYPVAELEAAWRPLVIAGMFGMTISSTITNLDQGPINFYAVCKDSLFPHLQFFAKLGKGDIPRRSYILLSFLTLALIGYGDLNSINNFVTNLFMASYLLVNYACFDASFVNSPGWRPQFPYYNKWIALFGACLCGMCMLLISMWTTGLIIIFFVATYGYMHYLRPDVNWGDSHQAHLYINALHSLQKLTNTEIHVKNYRPQILLLSGNPASRLPLIDFANSITKGDSLLIAGHVIPYHNNERTYSIMKMLETKMNHFLHTNKIKAFYMPLMNTNLRNGVKNFFQISGLGKLRPNVLILGFKSDWKVVDVKNIEEINDYVGMLRDAFLNNYGVGILRNGDDSFDFSQNLTELDVYKVINGMHSRMSSINKDGHHNHIPLHTPSKIKTMLEKTIHHPSGDLERKLSTVAKAQKQMNEFYNDEKLFEKDNDNSSSSMVHLGLEYTPSEYKLGVNLKDDKYDNGGVPHRKHSHVSMSQMVRHVTQSRLSFKRKSDDSDIPSTDKETIERINKYRIKPKNPIIDVWWLFDDGGLTLLIPHLLRLPKSYLEGATLRVFTLASSQACTHADEQQMAALLAQFRIECKNVTVIEDIAKKPHNTTIKEFETMITKWKVTTNNPEDNKKGFITPVAAQHQKKRTYRELRMRELLFQHSKNSNLIAITLPVPREGIPSSLYMAWLDMLTKDLPPTLMIRGNQTSVLTFYS</sequence>
<dbReference type="Pfam" id="PF00324">
    <property type="entry name" value="AA_permease"/>
    <property type="match status" value="1"/>
</dbReference>
<feature type="transmembrane region" description="Helical" evidence="9">
    <location>
        <begin position="624"/>
        <end position="641"/>
    </location>
</feature>
<accession>A0A0K0FZU4</accession>
<name>A0A0K0FZU4_STRVS</name>
<evidence type="ECO:0000313" key="12">
    <source>
        <dbReference type="Proteomes" id="UP000035680"/>
    </source>
</evidence>
<dbReference type="GO" id="GO:0055078">
    <property type="term" value="P:sodium ion homeostasis"/>
    <property type="evidence" value="ECO:0007669"/>
    <property type="project" value="TreeGrafter"/>
</dbReference>
<feature type="transmembrane region" description="Helical" evidence="9">
    <location>
        <begin position="321"/>
        <end position="344"/>
    </location>
</feature>
<keyword evidence="4" id="KW-0813">Transport</keyword>
<feature type="transmembrane region" description="Helical" evidence="9">
    <location>
        <begin position="270"/>
        <end position="291"/>
    </location>
</feature>
<comment type="similarity">
    <text evidence="2">Belongs to the SLC12A transporter family.</text>
</comment>
<keyword evidence="12" id="KW-1185">Reference proteome</keyword>
<dbReference type="Gene3D" id="1.20.1740.10">
    <property type="entry name" value="Amino acid/polyamine transporter I"/>
    <property type="match status" value="1"/>
</dbReference>
<evidence type="ECO:0000313" key="13">
    <source>
        <dbReference type="WBParaSite" id="SVE_1797400.1"/>
    </source>
</evidence>
<dbReference type="GO" id="GO:0016020">
    <property type="term" value="C:membrane"/>
    <property type="evidence" value="ECO:0007669"/>
    <property type="project" value="UniProtKB-SubCell"/>
</dbReference>
<evidence type="ECO:0000259" key="10">
    <source>
        <dbReference type="Pfam" id="PF00324"/>
    </source>
</evidence>
<reference evidence="12" key="1">
    <citation type="submission" date="2014-07" db="EMBL/GenBank/DDBJ databases">
        <authorList>
            <person name="Martin A.A"/>
            <person name="De Silva N."/>
        </authorList>
    </citation>
    <scope>NUCLEOTIDE SEQUENCE</scope>
</reference>
<dbReference type="InterPro" id="IPR004841">
    <property type="entry name" value="AA-permease/SLC12A_dom"/>
</dbReference>
<evidence type="ECO:0000256" key="1">
    <source>
        <dbReference type="ARBA" id="ARBA00004141"/>
    </source>
</evidence>
<dbReference type="STRING" id="75913.A0A0K0FZU4"/>
<dbReference type="GO" id="GO:0008511">
    <property type="term" value="F:sodium:potassium:chloride symporter activity"/>
    <property type="evidence" value="ECO:0007669"/>
    <property type="project" value="TreeGrafter"/>
</dbReference>
<evidence type="ECO:0000256" key="4">
    <source>
        <dbReference type="ARBA" id="ARBA00022448"/>
    </source>
</evidence>
<protein>
    <recommendedName>
        <fullName evidence="3">Solute carrier family 12 member 9</fullName>
    </recommendedName>
</protein>
<proteinExistence type="inferred from homology"/>
<dbReference type="Pfam" id="PF03522">
    <property type="entry name" value="SLC12"/>
    <property type="match status" value="1"/>
</dbReference>
<evidence type="ECO:0000256" key="7">
    <source>
        <dbReference type="ARBA" id="ARBA00023136"/>
    </source>
</evidence>
<evidence type="ECO:0000256" key="3">
    <source>
        <dbReference type="ARBA" id="ARBA00019359"/>
    </source>
</evidence>
<evidence type="ECO:0000256" key="2">
    <source>
        <dbReference type="ARBA" id="ARBA00010593"/>
    </source>
</evidence>